<dbReference type="EMBL" id="LT607750">
    <property type="protein sequence ID" value="SCG47619.1"/>
    <property type="molecule type" value="Genomic_DNA"/>
</dbReference>
<organism evidence="1 2">
    <name type="scientific">Micromonospora echinaurantiaca</name>
    <dbReference type="NCBI Taxonomy" id="47857"/>
    <lineage>
        <taxon>Bacteria</taxon>
        <taxon>Bacillati</taxon>
        <taxon>Actinomycetota</taxon>
        <taxon>Actinomycetes</taxon>
        <taxon>Micromonosporales</taxon>
        <taxon>Micromonosporaceae</taxon>
        <taxon>Micromonospora</taxon>
    </lineage>
</organism>
<proteinExistence type="predicted"/>
<reference evidence="1 2" key="1">
    <citation type="submission" date="2016-06" db="EMBL/GenBank/DDBJ databases">
        <authorList>
            <person name="Kjaerup R.B."/>
            <person name="Dalgaard T.S."/>
            <person name="Juul-Madsen H.R."/>
        </authorList>
    </citation>
    <scope>NUCLEOTIDE SEQUENCE [LARGE SCALE GENOMIC DNA]</scope>
    <source>
        <strain evidence="1 2">DSM 43904</strain>
    </source>
</reference>
<name>A0A1C5HNQ8_9ACTN</name>
<dbReference type="RefSeq" id="WP_088993497.1">
    <property type="nucleotide sequence ID" value="NZ_LT607750.1"/>
</dbReference>
<evidence type="ECO:0000313" key="2">
    <source>
        <dbReference type="Proteomes" id="UP000198217"/>
    </source>
</evidence>
<keyword evidence="2" id="KW-1185">Reference proteome</keyword>
<sequence>MKKTLPVARARWCDIDDIVDLVAGALARTGTGAWLVPDVHRRRRVLRAVTRIWTEHALLFGEAYLASDRTAAAVWFHRYGPIPPPPGYGERLAVACGDYLDRFLRLDEVLAARRPTGPHNHLAFFAAVPEPRGGDQSGTLLATSRARMDASLLPSYTEATTPTERDLYARHGYVAHGSFTLPDGTTAYPMWRRP</sequence>
<protein>
    <recommendedName>
        <fullName evidence="3">N-acetyltransferase domain-containing protein</fullName>
    </recommendedName>
</protein>
<dbReference type="Proteomes" id="UP000198217">
    <property type="component" value="Chromosome I"/>
</dbReference>
<accession>A0A1C5HNQ8</accession>
<evidence type="ECO:0000313" key="1">
    <source>
        <dbReference type="EMBL" id="SCG47619.1"/>
    </source>
</evidence>
<dbReference type="AlphaFoldDB" id="A0A1C5HNQ8"/>
<evidence type="ECO:0008006" key="3">
    <source>
        <dbReference type="Google" id="ProtNLM"/>
    </source>
</evidence>
<dbReference type="Gene3D" id="3.40.630.30">
    <property type="match status" value="1"/>
</dbReference>
<gene>
    <name evidence="1" type="ORF">GA0070609_1952</name>
</gene>